<organism evidence="1 4">
    <name type="scientific">Gilliamella apicola</name>
    <dbReference type="NCBI Taxonomy" id="1196095"/>
    <lineage>
        <taxon>Bacteria</taxon>
        <taxon>Pseudomonadati</taxon>
        <taxon>Pseudomonadota</taxon>
        <taxon>Gammaproteobacteria</taxon>
        <taxon>Orbales</taxon>
        <taxon>Orbaceae</taxon>
        <taxon>Gilliamella</taxon>
    </lineage>
</organism>
<dbReference type="OrthoDB" id="7060922at2"/>
<evidence type="ECO:0000313" key="3">
    <source>
        <dbReference type="Proteomes" id="UP000194800"/>
    </source>
</evidence>
<evidence type="ECO:0000313" key="2">
    <source>
        <dbReference type="EMBL" id="OTQ08624.1"/>
    </source>
</evidence>
<evidence type="ECO:0000313" key="1">
    <source>
        <dbReference type="EMBL" id="OTP98242.1"/>
    </source>
</evidence>
<reference evidence="3 4" key="1">
    <citation type="submission" date="2017-03" db="EMBL/GenBank/DDBJ databases">
        <title>Comparative genomics of honeybee gut symbionts reveal geographically distinct and subgroup specific antibiotic resistance.</title>
        <authorList>
            <person name="Ludvigsen J."/>
            <person name="Porcellato D."/>
            <person name="Labee-Lund T.M."/>
            <person name="Amdam G.V."/>
            <person name="Rudi K."/>
        </authorList>
    </citation>
    <scope>NUCLEOTIDE SEQUENCE [LARGE SCALE GENOMIC DNA]</scope>
    <source>
        <strain evidence="1 4">A-7-12</strain>
        <strain evidence="2 3">A-9-12</strain>
    </source>
</reference>
<proteinExistence type="predicted"/>
<sequence length="162" mass="19227">MFRIKINNEVSLGKIDYDDETVCEAIHSTYPEYHYDISLIWNDFVIPLDRRGDISEMYNDIIRMLNALKRNEKDFSISFLSSTFSAQWSIHVESENLRIIPKWITVSFSDLQPYDNQQNSILIVPTVEFINEWNNLLKIIKDDLINVGYNENLEDFYYLKTL</sequence>
<keyword evidence="3" id="KW-1185">Reference proteome</keyword>
<dbReference type="Proteomes" id="UP000194800">
    <property type="component" value="Unassembled WGS sequence"/>
</dbReference>
<accession>A0A242NG23</accession>
<dbReference type="AlphaFoldDB" id="A0A242NG23"/>
<name>A0A242NG23_9GAMM</name>
<evidence type="ECO:0000313" key="4">
    <source>
        <dbReference type="Proteomes" id="UP000194977"/>
    </source>
</evidence>
<dbReference type="EMBL" id="NARP01000035">
    <property type="protein sequence ID" value="OTP98242.1"/>
    <property type="molecule type" value="Genomic_DNA"/>
</dbReference>
<gene>
    <name evidence="2" type="ORF">B6C91_11750</name>
    <name evidence="1" type="ORF">B6D08_11750</name>
</gene>
<comment type="caution">
    <text evidence="1">The sequence shown here is derived from an EMBL/GenBank/DDBJ whole genome shotgun (WGS) entry which is preliminary data.</text>
</comment>
<dbReference type="Proteomes" id="UP000194977">
    <property type="component" value="Unassembled WGS sequence"/>
</dbReference>
<dbReference type="RefSeq" id="WP_086272704.1">
    <property type="nucleotide sequence ID" value="NZ_JBHZLC010000012.1"/>
</dbReference>
<protein>
    <submittedName>
        <fullName evidence="1">Uncharacterized protein</fullName>
    </submittedName>
</protein>
<dbReference type="EMBL" id="NART01000075">
    <property type="protein sequence ID" value="OTQ08624.1"/>
    <property type="molecule type" value="Genomic_DNA"/>
</dbReference>